<organism evidence="2 3">
    <name type="scientific">Mesorhizobium ventifaucium</name>
    <dbReference type="NCBI Taxonomy" id="666020"/>
    <lineage>
        <taxon>Bacteria</taxon>
        <taxon>Pseudomonadati</taxon>
        <taxon>Pseudomonadota</taxon>
        <taxon>Alphaproteobacteria</taxon>
        <taxon>Hyphomicrobiales</taxon>
        <taxon>Phyllobacteriaceae</taxon>
        <taxon>Mesorhizobium</taxon>
    </lineage>
</organism>
<name>A0ABM9DE29_9HYPH</name>
<reference evidence="2" key="1">
    <citation type="submission" date="2022-03" db="EMBL/GenBank/DDBJ databases">
        <authorList>
            <person name="Brunel B."/>
        </authorList>
    </citation>
    <scope>NUCLEOTIDE SEQUENCE</scope>
    <source>
        <strain evidence="2">STM4922sample</strain>
    </source>
</reference>
<dbReference type="Proteomes" id="UP001152604">
    <property type="component" value="Unassembled WGS sequence"/>
</dbReference>
<evidence type="ECO:0000313" key="2">
    <source>
        <dbReference type="EMBL" id="CAH2394760.1"/>
    </source>
</evidence>
<accession>A0ABM9DE29</accession>
<dbReference type="EMBL" id="CAKXZS010000003">
    <property type="protein sequence ID" value="CAH2394760.1"/>
    <property type="molecule type" value="Genomic_DNA"/>
</dbReference>
<proteinExistence type="predicted"/>
<comment type="caution">
    <text evidence="2">The sequence shown here is derived from an EMBL/GenBank/DDBJ whole genome shotgun (WGS) entry which is preliminary data.</text>
</comment>
<sequence>MTIRTEDTEDSAGETKYPEPKTEHLVLARVDIFCSET</sequence>
<feature type="region of interest" description="Disordered" evidence="1">
    <location>
        <begin position="1"/>
        <end position="21"/>
    </location>
</feature>
<gene>
    <name evidence="2" type="ORF">MES4922_110204</name>
</gene>
<evidence type="ECO:0000256" key="1">
    <source>
        <dbReference type="SAM" id="MobiDB-lite"/>
    </source>
</evidence>
<protein>
    <submittedName>
        <fullName evidence="2">Uncharacterized protein</fullName>
    </submittedName>
</protein>
<evidence type="ECO:0000313" key="3">
    <source>
        <dbReference type="Proteomes" id="UP001152604"/>
    </source>
</evidence>
<keyword evidence="3" id="KW-1185">Reference proteome</keyword>